<organism evidence="2 3">
    <name type="scientific">Qipengyuania benthica</name>
    <dbReference type="NCBI Taxonomy" id="3067651"/>
    <lineage>
        <taxon>Bacteria</taxon>
        <taxon>Pseudomonadati</taxon>
        <taxon>Pseudomonadota</taxon>
        <taxon>Alphaproteobacteria</taxon>
        <taxon>Sphingomonadales</taxon>
        <taxon>Erythrobacteraceae</taxon>
        <taxon>Qipengyuania</taxon>
    </lineage>
</organism>
<dbReference type="RefSeq" id="WP_305929769.1">
    <property type="nucleotide sequence ID" value="NZ_JAVAIL010000002.1"/>
</dbReference>
<gene>
    <name evidence="2" type="ORF">Q9K01_08465</name>
</gene>
<dbReference type="EMBL" id="JAVAIL010000002">
    <property type="protein sequence ID" value="MDP4539652.1"/>
    <property type="molecule type" value="Genomic_DNA"/>
</dbReference>
<keyword evidence="3" id="KW-1185">Reference proteome</keyword>
<proteinExistence type="predicted"/>
<sequence>MRNLILAGAAALAFSAAPAMAQNTAQDMDAGAYNMTPAQQQMFMNWEDDQRIAYTRWPIEVQEYYWTLNDNQMRGWWVLNDEQRLRIVDMQPQQRAAAWTSIMNQMSGATPMPATPSATTTAPRTANTTVGNIQYRSTAVVQNTPGDQGPPTGDVPICSPNEQDNCINAWEAGKRGPGVTKPLGYWPGQPASNM</sequence>
<dbReference type="Proteomes" id="UP001235664">
    <property type="component" value="Unassembled WGS sequence"/>
</dbReference>
<comment type="caution">
    <text evidence="2">The sequence shown here is derived from an EMBL/GenBank/DDBJ whole genome shotgun (WGS) entry which is preliminary data.</text>
</comment>
<reference evidence="2 3" key="1">
    <citation type="submission" date="2023-08" db="EMBL/GenBank/DDBJ databases">
        <title>genomic of DY56.</title>
        <authorList>
            <person name="Wang Y."/>
        </authorList>
    </citation>
    <scope>NUCLEOTIDE SEQUENCE [LARGE SCALE GENOMIC DNA]</scope>
    <source>
        <strain evidence="2 3">DY56-A-20</strain>
    </source>
</reference>
<feature type="signal peptide" evidence="1">
    <location>
        <begin position="1"/>
        <end position="21"/>
    </location>
</feature>
<keyword evidence="1" id="KW-0732">Signal</keyword>
<protein>
    <submittedName>
        <fullName evidence="2">Uncharacterized protein</fullName>
    </submittedName>
</protein>
<accession>A0ABT9H8L0</accession>
<evidence type="ECO:0000313" key="2">
    <source>
        <dbReference type="EMBL" id="MDP4539652.1"/>
    </source>
</evidence>
<evidence type="ECO:0000256" key="1">
    <source>
        <dbReference type="SAM" id="SignalP"/>
    </source>
</evidence>
<name>A0ABT9H8L0_9SPHN</name>
<evidence type="ECO:0000313" key="3">
    <source>
        <dbReference type="Proteomes" id="UP001235664"/>
    </source>
</evidence>
<feature type="chain" id="PRO_5046981945" evidence="1">
    <location>
        <begin position="22"/>
        <end position="194"/>
    </location>
</feature>